<keyword evidence="4" id="KW-0378">Hydrolase</keyword>
<protein>
    <recommendedName>
        <fullName evidence="9">Zn-dependent protease</fullName>
    </recommendedName>
</protein>
<evidence type="ECO:0008006" key="9">
    <source>
        <dbReference type="Google" id="ProtNLM"/>
    </source>
</evidence>
<evidence type="ECO:0000256" key="4">
    <source>
        <dbReference type="ARBA" id="ARBA00022801"/>
    </source>
</evidence>
<dbReference type="GO" id="GO:0008237">
    <property type="term" value="F:metallopeptidase activity"/>
    <property type="evidence" value="ECO:0007669"/>
    <property type="project" value="UniProtKB-KW"/>
</dbReference>
<evidence type="ECO:0000256" key="3">
    <source>
        <dbReference type="ARBA" id="ARBA00022723"/>
    </source>
</evidence>
<organism evidence="7 8">
    <name type="scientific">Archangium violaceum Cb vi76</name>
    <dbReference type="NCBI Taxonomy" id="1406225"/>
    <lineage>
        <taxon>Bacteria</taxon>
        <taxon>Pseudomonadati</taxon>
        <taxon>Myxococcota</taxon>
        <taxon>Myxococcia</taxon>
        <taxon>Myxococcales</taxon>
        <taxon>Cystobacterineae</taxon>
        <taxon>Archangiaceae</taxon>
        <taxon>Archangium</taxon>
    </lineage>
</organism>
<keyword evidence="6" id="KW-0482">Metalloprotease</keyword>
<comment type="cofactor">
    <cofactor evidence="1">
        <name>Zn(2+)</name>
        <dbReference type="ChEBI" id="CHEBI:29105"/>
    </cofactor>
</comment>
<evidence type="ECO:0000313" key="7">
    <source>
        <dbReference type="EMBL" id="KFA92549.1"/>
    </source>
</evidence>
<reference evidence="7 8" key="1">
    <citation type="submission" date="2014-07" db="EMBL/GenBank/DDBJ databases">
        <title>Draft Genome Sequence of Gephyronic Acid Producer, Cystobacter violaceus Strain Cb vi76.</title>
        <authorList>
            <person name="Stevens D.C."/>
            <person name="Young J."/>
            <person name="Carmichael R."/>
            <person name="Tan J."/>
            <person name="Taylor R.E."/>
        </authorList>
    </citation>
    <scope>NUCLEOTIDE SEQUENCE [LARGE SCALE GENOMIC DNA]</scope>
    <source>
        <strain evidence="7 8">Cb vi76</strain>
    </source>
</reference>
<dbReference type="GO" id="GO:0046872">
    <property type="term" value="F:metal ion binding"/>
    <property type="evidence" value="ECO:0007669"/>
    <property type="project" value="UniProtKB-KW"/>
</dbReference>
<comment type="caution">
    <text evidence="7">The sequence shown here is derived from an EMBL/GenBank/DDBJ whole genome shotgun (WGS) entry which is preliminary data.</text>
</comment>
<dbReference type="CDD" id="cd11375">
    <property type="entry name" value="Peptidase_M54"/>
    <property type="match status" value="1"/>
</dbReference>
<dbReference type="Pfam" id="PF07998">
    <property type="entry name" value="Peptidase_M54"/>
    <property type="match status" value="1"/>
</dbReference>
<proteinExistence type="predicted"/>
<name>A0A084SVR4_9BACT</name>
<dbReference type="RefSeq" id="WP_052518091.1">
    <property type="nucleotide sequence ID" value="NZ_JPMI01000090.1"/>
</dbReference>
<dbReference type="PANTHER" id="PTHR15910:SF1">
    <property type="entry name" value="ARCHAEMETZINCIN-2"/>
    <property type="match status" value="1"/>
</dbReference>
<evidence type="ECO:0000313" key="8">
    <source>
        <dbReference type="Proteomes" id="UP000028547"/>
    </source>
</evidence>
<evidence type="ECO:0000256" key="1">
    <source>
        <dbReference type="ARBA" id="ARBA00001947"/>
    </source>
</evidence>
<dbReference type="Proteomes" id="UP000028547">
    <property type="component" value="Unassembled WGS sequence"/>
</dbReference>
<dbReference type="InterPro" id="IPR012962">
    <property type="entry name" value="Pept_M54_archaemetzincn"/>
</dbReference>
<dbReference type="EMBL" id="JPMI01000090">
    <property type="protein sequence ID" value="KFA92549.1"/>
    <property type="molecule type" value="Genomic_DNA"/>
</dbReference>
<evidence type="ECO:0000256" key="6">
    <source>
        <dbReference type="ARBA" id="ARBA00023049"/>
    </source>
</evidence>
<keyword evidence="2" id="KW-0645">Protease</keyword>
<dbReference type="AlphaFoldDB" id="A0A084SVR4"/>
<gene>
    <name evidence="7" type="ORF">Q664_14745</name>
</gene>
<dbReference type="PANTHER" id="PTHR15910">
    <property type="entry name" value="ARCHAEMETZINCIN"/>
    <property type="match status" value="1"/>
</dbReference>
<keyword evidence="3" id="KW-0479">Metal-binding</keyword>
<sequence>MRTRRVVGLGLLFISMVLVGSFLAPAVAEPSPERVVAIVPLGEVRQEFLDKVQQELQSRMKVRIRIDPARELPQEAWYAPRSRWRADRILEWLDANPPPEGAWKVVAVTEAEISATKGNILDWGIAGLGIVGGPNCVVSAHIYKKHSKTQEALLRRLGDLAVHEFGHTLGFPHCEEKGCVMADAKGKAISSADASSGRYCAKCLGALPAEERALVK</sequence>
<dbReference type="InterPro" id="IPR024079">
    <property type="entry name" value="MetalloPept_cat_dom_sf"/>
</dbReference>
<keyword evidence="5" id="KW-0862">Zinc</keyword>
<evidence type="ECO:0000256" key="2">
    <source>
        <dbReference type="ARBA" id="ARBA00022670"/>
    </source>
</evidence>
<dbReference type="Gene3D" id="3.40.390.10">
    <property type="entry name" value="Collagenase (Catalytic Domain)"/>
    <property type="match status" value="1"/>
</dbReference>
<dbReference type="SUPFAM" id="SSF55486">
    <property type="entry name" value="Metalloproteases ('zincins'), catalytic domain"/>
    <property type="match status" value="1"/>
</dbReference>
<accession>A0A084SVR4</accession>
<evidence type="ECO:0000256" key="5">
    <source>
        <dbReference type="ARBA" id="ARBA00022833"/>
    </source>
</evidence>
<dbReference type="GO" id="GO:0006508">
    <property type="term" value="P:proteolysis"/>
    <property type="evidence" value="ECO:0007669"/>
    <property type="project" value="UniProtKB-KW"/>
</dbReference>